<comment type="similarity">
    <text evidence="1">Belongs to the 'phage' integrase family.</text>
</comment>
<dbReference type="Gene3D" id="1.10.443.10">
    <property type="entry name" value="Intergrase catalytic core"/>
    <property type="match status" value="1"/>
</dbReference>
<evidence type="ECO:0000256" key="2">
    <source>
        <dbReference type="ARBA" id="ARBA00023125"/>
    </source>
</evidence>
<dbReference type="PROSITE" id="PS51900">
    <property type="entry name" value="CB"/>
    <property type="match status" value="1"/>
</dbReference>
<evidence type="ECO:0008006" key="9">
    <source>
        <dbReference type="Google" id="ProtNLM"/>
    </source>
</evidence>
<dbReference type="PANTHER" id="PTHR30349:SF41">
    <property type="entry name" value="INTEGRASE_RECOMBINASE PROTEIN MJ0367-RELATED"/>
    <property type="match status" value="1"/>
</dbReference>
<evidence type="ECO:0000256" key="4">
    <source>
        <dbReference type="PROSITE-ProRule" id="PRU01248"/>
    </source>
</evidence>
<gene>
    <name evidence="7" type="ORF">GCM10022383_28470</name>
</gene>
<dbReference type="InterPro" id="IPR002104">
    <property type="entry name" value="Integrase_catalytic"/>
</dbReference>
<evidence type="ECO:0000313" key="8">
    <source>
        <dbReference type="Proteomes" id="UP001501591"/>
    </source>
</evidence>
<evidence type="ECO:0000259" key="5">
    <source>
        <dbReference type="PROSITE" id="PS51898"/>
    </source>
</evidence>
<dbReference type="InterPro" id="IPR013762">
    <property type="entry name" value="Integrase-like_cat_sf"/>
</dbReference>
<dbReference type="SUPFAM" id="SSF56349">
    <property type="entry name" value="DNA breaking-rejoining enzymes"/>
    <property type="match status" value="1"/>
</dbReference>
<proteinExistence type="inferred from homology"/>
<evidence type="ECO:0000259" key="6">
    <source>
        <dbReference type="PROSITE" id="PS51900"/>
    </source>
</evidence>
<dbReference type="EMBL" id="BAABCP010000002">
    <property type="protein sequence ID" value="GAA3949001.1"/>
    <property type="molecule type" value="Genomic_DNA"/>
</dbReference>
<name>A0ABP7NM56_9MICO</name>
<sequence length="271" mass="30775">MQNDVILSLFEQWLTASYRASGTVKLRMRYVRKLARRVQLTLATEDHIEQALAETRELSAETRHSILASWRLFYRWAVARRYVLVSPTLLIEQIPVAARMPRVVPDAVIQRSILNATPRDRALVLLGRYACLRLTEIATLHMRDRRGEVLLIRGKGDKERYVYVNDPLALALDVLEERLPRGHYFPGETDGHLHPQSVHKIIKRVTGWNPHALRHAGATAAYRGTGDLRAVQEMLGHASLSTTQRYLHLDDDARRRVAAATVIQPGSMLAA</sequence>
<keyword evidence="2 4" id="KW-0238">DNA-binding</keyword>
<reference evidence="8" key="1">
    <citation type="journal article" date="2019" name="Int. J. Syst. Evol. Microbiol.">
        <title>The Global Catalogue of Microorganisms (GCM) 10K type strain sequencing project: providing services to taxonomists for standard genome sequencing and annotation.</title>
        <authorList>
            <consortium name="The Broad Institute Genomics Platform"/>
            <consortium name="The Broad Institute Genome Sequencing Center for Infectious Disease"/>
            <person name="Wu L."/>
            <person name="Ma J."/>
        </authorList>
    </citation>
    <scope>NUCLEOTIDE SEQUENCE [LARGE SCALE GENOMIC DNA]</scope>
    <source>
        <strain evidence="8">JCM 17024</strain>
    </source>
</reference>
<organism evidence="7 8">
    <name type="scientific">Microbacterium soli</name>
    <dbReference type="NCBI Taxonomy" id="446075"/>
    <lineage>
        <taxon>Bacteria</taxon>
        <taxon>Bacillati</taxon>
        <taxon>Actinomycetota</taxon>
        <taxon>Actinomycetes</taxon>
        <taxon>Micrococcales</taxon>
        <taxon>Microbacteriaceae</taxon>
        <taxon>Microbacterium</taxon>
    </lineage>
</organism>
<dbReference type="RefSeq" id="WP_344820374.1">
    <property type="nucleotide sequence ID" value="NZ_BAABCP010000002.1"/>
</dbReference>
<accession>A0ABP7NM56</accession>
<evidence type="ECO:0000256" key="3">
    <source>
        <dbReference type="ARBA" id="ARBA00023172"/>
    </source>
</evidence>
<dbReference type="PROSITE" id="PS51898">
    <property type="entry name" value="TYR_RECOMBINASE"/>
    <property type="match status" value="1"/>
</dbReference>
<keyword evidence="3" id="KW-0233">DNA recombination</keyword>
<feature type="domain" description="Core-binding (CB)" evidence="6">
    <location>
        <begin position="1"/>
        <end position="78"/>
    </location>
</feature>
<feature type="domain" description="Tyr recombinase" evidence="5">
    <location>
        <begin position="99"/>
        <end position="259"/>
    </location>
</feature>
<dbReference type="InterPro" id="IPR050090">
    <property type="entry name" value="Tyrosine_recombinase_XerCD"/>
</dbReference>
<evidence type="ECO:0000313" key="7">
    <source>
        <dbReference type="EMBL" id="GAA3949001.1"/>
    </source>
</evidence>
<dbReference type="InterPro" id="IPR044068">
    <property type="entry name" value="CB"/>
</dbReference>
<dbReference type="Pfam" id="PF00589">
    <property type="entry name" value="Phage_integrase"/>
    <property type="match status" value="1"/>
</dbReference>
<comment type="caution">
    <text evidence="7">The sequence shown here is derived from an EMBL/GenBank/DDBJ whole genome shotgun (WGS) entry which is preliminary data.</text>
</comment>
<dbReference type="Proteomes" id="UP001501591">
    <property type="component" value="Unassembled WGS sequence"/>
</dbReference>
<keyword evidence="8" id="KW-1185">Reference proteome</keyword>
<evidence type="ECO:0000256" key="1">
    <source>
        <dbReference type="ARBA" id="ARBA00008857"/>
    </source>
</evidence>
<protein>
    <recommendedName>
        <fullName evidence="9">Integrase</fullName>
    </recommendedName>
</protein>
<dbReference type="InterPro" id="IPR011010">
    <property type="entry name" value="DNA_brk_join_enz"/>
</dbReference>
<dbReference type="PANTHER" id="PTHR30349">
    <property type="entry name" value="PHAGE INTEGRASE-RELATED"/>
    <property type="match status" value="1"/>
</dbReference>